<dbReference type="Pfam" id="PF01019">
    <property type="entry name" value="G_glu_transpept"/>
    <property type="match status" value="1"/>
</dbReference>
<dbReference type="AlphaFoldDB" id="A0A8X6XTQ5"/>
<dbReference type="PANTHER" id="PTHR43881:SF1">
    <property type="entry name" value="GAMMA-GLUTAMYLTRANSPEPTIDASE (AFU_ORTHOLOGUE AFUA_4G13580)"/>
    <property type="match status" value="1"/>
</dbReference>
<dbReference type="SUPFAM" id="SSF56235">
    <property type="entry name" value="N-terminal nucleophile aminohydrolases (Ntn hydrolases)"/>
    <property type="match status" value="1"/>
</dbReference>
<dbReference type="EMBL" id="BMAV01012954">
    <property type="protein sequence ID" value="GFY60052.1"/>
    <property type="molecule type" value="Genomic_DNA"/>
</dbReference>
<dbReference type="InterPro" id="IPR043137">
    <property type="entry name" value="GGT_ssub_C"/>
</dbReference>
<dbReference type="Proteomes" id="UP000886998">
    <property type="component" value="Unassembled WGS sequence"/>
</dbReference>
<gene>
    <name evidence="1" type="primary">ywrD_8</name>
    <name evidence="1" type="ORF">TNIN_321391</name>
</gene>
<keyword evidence="1" id="KW-0378">Hydrolase</keyword>
<evidence type="ECO:0000313" key="2">
    <source>
        <dbReference type="Proteomes" id="UP000886998"/>
    </source>
</evidence>
<dbReference type="Gene3D" id="3.60.20.40">
    <property type="match status" value="1"/>
</dbReference>
<organism evidence="1 2">
    <name type="scientific">Trichonephila inaurata madagascariensis</name>
    <dbReference type="NCBI Taxonomy" id="2747483"/>
    <lineage>
        <taxon>Eukaryota</taxon>
        <taxon>Metazoa</taxon>
        <taxon>Ecdysozoa</taxon>
        <taxon>Arthropoda</taxon>
        <taxon>Chelicerata</taxon>
        <taxon>Arachnida</taxon>
        <taxon>Araneae</taxon>
        <taxon>Araneomorphae</taxon>
        <taxon>Entelegynae</taxon>
        <taxon>Araneoidea</taxon>
        <taxon>Nephilidae</taxon>
        <taxon>Trichonephila</taxon>
        <taxon>Trichonephila inaurata</taxon>
    </lineage>
</organism>
<evidence type="ECO:0000313" key="1">
    <source>
        <dbReference type="EMBL" id="GFY60052.1"/>
    </source>
</evidence>
<feature type="non-terminal residue" evidence="1">
    <location>
        <position position="1"/>
    </location>
</feature>
<protein>
    <submittedName>
        <fullName evidence="1">Glutathione hydrolase-like YwrD proenzyme</fullName>
    </submittedName>
</protein>
<dbReference type="InterPro" id="IPR052896">
    <property type="entry name" value="GGT-like_enzyme"/>
</dbReference>
<keyword evidence="2" id="KW-1185">Reference proteome</keyword>
<comment type="caution">
    <text evidence="1">The sequence shown here is derived from an EMBL/GenBank/DDBJ whole genome shotgun (WGS) entry which is preliminary data.</text>
</comment>
<dbReference type="OrthoDB" id="6413471at2759"/>
<dbReference type="GO" id="GO:0016787">
    <property type="term" value="F:hydrolase activity"/>
    <property type="evidence" value="ECO:0007669"/>
    <property type="project" value="UniProtKB-KW"/>
</dbReference>
<dbReference type="PANTHER" id="PTHR43881">
    <property type="entry name" value="GAMMA-GLUTAMYLTRANSPEPTIDASE (AFU_ORTHOLOGUE AFUA_4G13580)"/>
    <property type="match status" value="1"/>
</dbReference>
<proteinExistence type="predicted"/>
<accession>A0A8X6XTQ5</accession>
<reference evidence="1" key="1">
    <citation type="submission" date="2020-08" db="EMBL/GenBank/DDBJ databases">
        <title>Multicomponent nature underlies the extraordinary mechanical properties of spider dragline silk.</title>
        <authorList>
            <person name="Kono N."/>
            <person name="Nakamura H."/>
            <person name="Mori M."/>
            <person name="Yoshida Y."/>
            <person name="Ohtoshi R."/>
            <person name="Malay A.D."/>
            <person name="Moran D.A.P."/>
            <person name="Tomita M."/>
            <person name="Numata K."/>
            <person name="Arakawa K."/>
        </authorList>
    </citation>
    <scope>NUCLEOTIDE SEQUENCE</scope>
</reference>
<sequence length="84" mass="9288">MSLDENSPNVFGPNKLPLHSIIPAMVTDATTGDLMAVIGHVGRWMQPQGHLQVLLNMIIFGMDPQVALNQPRFFVGDPRPYVAY</sequence>
<name>A0A8X6XTQ5_9ARAC</name>
<dbReference type="InterPro" id="IPR029055">
    <property type="entry name" value="Ntn_hydrolases_N"/>
</dbReference>